<protein>
    <submittedName>
        <fullName evidence="8">LIM domain only protein 7 isoform X3</fullName>
    </submittedName>
</protein>
<dbReference type="PROSITE" id="PS50023">
    <property type="entry name" value="LIM_DOMAIN_2"/>
    <property type="match status" value="1"/>
</dbReference>
<dbReference type="Pfam" id="PF00412">
    <property type="entry name" value="LIM"/>
    <property type="match status" value="1"/>
</dbReference>
<feature type="region of interest" description="Disordered" evidence="5">
    <location>
        <begin position="891"/>
        <end position="959"/>
    </location>
</feature>
<dbReference type="Gene3D" id="2.10.110.10">
    <property type="entry name" value="Cysteine Rich Protein"/>
    <property type="match status" value="1"/>
</dbReference>
<feature type="compositionally biased region" description="Polar residues" evidence="5">
    <location>
        <begin position="156"/>
        <end position="166"/>
    </location>
</feature>
<dbReference type="PANTHER" id="PTHR15551">
    <property type="entry name" value="LIM DOMAIN ONLY 7"/>
    <property type="match status" value="1"/>
</dbReference>
<dbReference type="PROSITE" id="PS00478">
    <property type="entry name" value="LIM_DOMAIN_1"/>
    <property type="match status" value="1"/>
</dbReference>
<keyword evidence="2 4" id="KW-0862">Zinc</keyword>
<feature type="domain" description="LIM zinc-binding" evidence="6">
    <location>
        <begin position="1431"/>
        <end position="1497"/>
    </location>
</feature>
<dbReference type="GO" id="GO:0032034">
    <property type="term" value="F:myosin II head/neck binding"/>
    <property type="evidence" value="ECO:0007669"/>
    <property type="project" value="TreeGrafter"/>
</dbReference>
<dbReference type="InterPro" id="IPR031865">
    <property type="entry name" value="DUF4757"/>
</dbReference>
<dbReference type="GO" id="GO:0051496">
    <property type="term" value="P:positive regulation of stress fiber assembly"/>
    <property type="evidence" value="ECO:0007669"/>
    <property type="project" value="TreeGrafter"/>
</dbReference>
<feature type="compositionally biased region" description="Polar residues" evidence="5">
    <location>
        <begin position="930"/>
        <end position="948"/>
    </location>
</feature>
<feature type="compositionally biased region" description="Basic and acidic residues" evidence="5">
    <location>
        <begin position="406"/>
        <end position="448"/>
    </location>
</feature>
<accession>A0A6J1QUX7</accession>
<dbReference type="GO" id="GO:0051893">
    <property type="term" value="P:regulation of focal adhesion assembly"/>
    <property type="evidence" value="ECO:0007669"/>
    <property type="project" value="TreeGrafter"/>
</dbReference>
<dbReference type="InterPro" id="IPR001781">
    <property type="entry name" value="Znf_LIM"/>
</dbReference>
<feature type="compositionally biased region" description="Basic and acidic residues" evidence="5">
    <location>
        <begin position="371"/>
        <end position="393"/>
    </location>
</feature>
<feature type="compositionally biased region" description="Low complexity" evidence="5">
    <location>
        <begin position="25"/>
        <end position="34"/>
    </location>
</feature>
<dbReference type="SMART" id="SM00132">
    <property type="entry name" value="LIM"/>
    <property type="match status" value="1"/>
</dbReference>
<feature type="compositionally biased region" description="Basic and acidic residues" evidence="5">
    <location>
        <begin position="167"/>
        <end position="190"/>
    </location>
</feature>
<feature type="region of interest" description="Disordered" evidence="5">
    <location>
        <begin position="348"/>
        <end position="536"/>
    </location>
</feature>
<reference evidence="8" key="1">
    <citation type="submission" date="2025-08" db="UniProtKB">
        <authorList>
            <consortium name="RefSeq"/>
        </authorList>
    </citation>
    <scope>IDENTIFICATION</scope>
    <source>
        <tissue evidence="8">Whole body</tissue>
    </source>
</reference>
<dbReference type="PANTHER" id="PTHR15551:SF3">
    <property type="entry name" value="LIM AND CALPONIN HOMOLOGY DOMAINS-CONTAINING PROTEIN 1"/>
    <property type="match status" value="1"/>
</dbReference>
<keyword evidence="7" id="KW-1185">Reference proteome</keyword>
<feature type="compositionally biased region" description="Low complexity" evidence="5">
    <location>
        <begin position="691"/>
        <end position="701"/>
    </location>
</feature>
<sequence length="1502" mass="169410">MPASSQTAASERRNERVPTHEPPKLKTTLKTPPKQATNPLQFVKVGPCSLYRTAQEQLQKVQEVKKIKQEVRDDPEDWQSNLDNWKSSRRKRQEHIIERVVEVKKLELEEHDRQRRRNKTFSEMMEERGNRGRKLSISLAMYNDEDANDLSDLGIGTSSGKSSVSGDTHDDTHSVLSDRDSEIEKSHSDVDNATDVTSSSMTSIATLTTTATVTTTSATAMIASATTATTVDTAMASTTATTTSTARKMFGGAFHDNLNHNQEYDSGTTATTSSPEPEEYTYEGAIRGYVSRVSQNIPRRNLTGIDSKLEAAKSSMNGSKTNLNDDSSKSPLSVVKVDILKRREVFEKASQKSNDNKANNRLSGDFTGTKSIKERLSSLERQKYETENGDKTTNKTLNRLSGDMSSIRERLTHLEKQASERESKSSVHRKLSTEDLETVRPLRERLSTLEKYSSSDESSVPTTTNESRSHNGELTARTIKDRLSALDAARGKDTTDKRGPAHVGKHPLCFRDQESRVDTSTPSERSSSPDSEYRVPRAVFHRSLDSLDADASSGPDTFERVQSLEELDYGRQYPASSSSAELLNDTDREDSGIHTADVSCSVSQADEPIDEEIVQHTGGAIVERREVIVEERVKPTTSVIQEDASTSSTIVEMPNDTTTATHSQFTSHRETVAVNKERIVIEKADQEEETAAAANRPAAPAVEHKQQETTETSTSVGMPAAAVVTMKKCDVDVDVHDAPNATVATPTADHPLERPTNLSLAKQEVGLVDALNIPSPASPISKQILPLTLSNDEEIIADQPFLLSPPTSVEPPKEKPPPPPVDISDDENPAPEPLKRLNSTRRIKKELRTRRSDFLGIEGQVNDDDLEPELTLTKPPDMAAILAEERRIEQLHRRSYDTDSNYEQDSSHERDSGVELGHVEDWAKQPVSPDMSQHSRQSSEPFGASVTSSEEDEITKKEREIIEVLEKEEQWRYGDNREYNSDLGERLAHKLRELEEEKMQLEREAILRCNEDAFRKRDDNARKQEDASSHEQTQQQHDETAKQREIQTRTTEEEAKYVGDKRKDEELETQSEQLRMQNEIEEKERRVADACRKEEMRIRTMESQIREQESKALVGAGLSNNEDEFPSGEVLRVERELLQLEQEELKRQRNNLAYREQKQLRLAEQLQEQWQSLQDVAQNSVKNTQQYKYHTPAVNYRSSMPNLQFQDAPRRRPPPPPIPLSKPRMLDQRQRDVTIRNSRIPSADSIPQQVDASIRESASTTTLGNHTGQQMSRQTLQALSAVPRPRIVQGDQWVQRRKSDVPRGAHDVNYQHWIIQEAEQRRINERNQRSPARKSQPHVTGTSVPYNAPIRTDSKPLPDSIIQTLTQRVQNKTQEKPLLTRRRPEQVLNQEHLTVQHQSPQYTLQSQKTQHAPIANNNGNQEKMLSVSGKKKCSHCGEELGRGAAMIIESLRLFYHMECFKCCVCHVRLGDGLMGTDVRVRNHKLHCHNCYSSDDGVKFSCV</sequence>
<feature type="region of interest" description="Disordered" evidence="5">
    <location>
        <begin position="256"/>
        <end position="278"/>
    </location>
</feature>
<dbReference type="GO" id="GO:0046872">
    <property type="term" value="F:metal ion binding"/>
    <property type="evidence" value="ECO:0007669"/>
    <property type="project" value="UniProtKB-KW"/>
</dbReference>
<dbReference type="CTD" id="40583"/>
<evidence type="ECO:0000256" key="4">
    <source>
        <dbReference type="PROSITE-ProRule" id="PRU00125"/>
    </source>
</evidence>
<dbReference type="GO" id="GO:0001725">
    <property type="term" value="C:stress fiber"/>
    <property type="evidence" value="ECO:0007669"/>
    <property type="project" value="TreeGrafter"/>
</dbReference>
<feature type="region of interest" description="Disordered" evidence="5">
    <location>
        <begin position="1"/>
        <end position="39"/>
    </location>
</feature>
<gene>
    <name evidence="8" type="primary">LOC112463837</name>
</gene>
<dbReference type="CDD" id="cd08368">
    <property type="entry name" value="LIM"/>
    <property type="match status" value="1"/>
</dbReference>
<dbReference type="GeneID" id="112463837"/>
<feature type="compositionally biased region" description="Polar residues" evidence="5">
    <location>
        <begin position="450"/>
        <end position="466"/>
    </location>
</feature>
<evidence type="ECO:0000259" key="6">
    <source>
        <dbReference type="PROSITE" id="PS50023"/>
    </source>
</evidence>
<evidence type="ECO:0000256" key="3">
    <source>
        <dbReference type="ARBA" id="ARBA00023038"/>
    </source>
</evidence>
<organism evidence="7 8">
    <name type="scientific">Temnothorax curvispinosus</name>
    <dbReference type="NCBI Taxonomy" id="300111"/>
    <lineage>
        <taxon>Eukaryota</taxon>
        <taxon>Metazoa</taxon>
        <taxon>Ecdysozoa</taxon>
        <taxon>Arthropoda</taxon>
        <taxon>Hexapoda</taxon>
        <taxon>Insecta</taxon>
        <taxon>Pterygota</taxon>
        <taxon>Neoptera</taxon>
        <taxon>Endopterygota</taxon>
        <taxon>Hymenoptera</taxon>
        <taxon>Apocrita</taxon>
        <taxon>Aculeata</taxon>
        <taxon>Formicoidea</taxon>
        <taxon>Formicidae</taxon>
        <taxon>Myrmicinae</taxon>
        <taxon>Temnothorax</taxon>
    </lineage>
</organism>
<evidence type="ECO:0000313" key="8">
    <source>
        <dbReference type="RefSeq" id="XP_024886212.1"/>
    </source>
</evidence>
<feature type="compositionally biased region" description="Polar residues" evidence="5">
    <location>
        <begin position="351"/>
        <end position="370"/>
    </location>
</feature>
<feature type="region of interest" description="Disordered" evidence="5">
    <location>
        <begin position="686"/>
        <end position="716"/>
    </location>
</feature>
<feature type="compositionally biased region" description="Basic and acidic residues" evidence="5">
    <location>
        <begin position="1010"/>
        <end position="1029"/>
    </location>
</feature>
<evidence type="ECO:0000256" key="1">
    <source>
        <dbReference type="ARBA" id="ARBA00022723"/>
    </source>
</evidence>
<feature type="region of interest" description="Disordered" evidence="5">
    <location>
        <begin position="1010"/>
        <end position="1081"/>
    </location>
</feature>
<evidence type="ECO:0000256" key="5">
    <source>
        <dbReference type="SAM" id="MobiDB-lite"/>
    </source>
</evidence>
<feature type="compositionally biased region" description="Basic and acidic residues" evidence="5">
    <location>
        <begin position="10"/>
        <end position="24"/>
    </location>
</feature>
<keyword evidence="1 4" id="KW-0479">Metal-binding</keyword>
<feature type="compositionally biased region" description="Basic and acidic residues" evidence="5">
    <location>
        <begin position="905"/>
        <end position="923"/>
    </location>
</feature>
<name>A0A6J1QUX7_9HYME</name>
<evidence type="ECO:0000313" key="7">
    <source>
        <dbReference type="Proteomes" id="UP000504618"/>
    </source>
</evidence>
<feature type="compositionally biased region" description="Polar residues" evidence="5">
    <location>
        <begin position="1196"/>
        <end position="1205"/>
    </location>
</feature>
<feature type="region of interest" description="Disordered" evidence="5">
    <location>
        <begin position="153"/>
        <end position="196"/>
    </location>
</feature>
<feature type="region of interest" description="Disordered" evidence="5">
    <location>
        <begin position="1322"/>
        <end position="1357"/>
    </location>
</feature>
<feature type="region of interest" description="Disordered" evidence="5">
    <location>
        <begin position="1195"/>
        <end position="1228"/>
    </location>
</feature>
<dbReference type="RefSeq" id="XP_024886212.1">
    <property type="nucleotide sequence ID" value="XM_025030444.1"/>
</dbReference>
<dbReference type="Proteomes" id="UP000504618">
    <property type="component" value="Unplaced"/>
</dbReference>
<feature type="compositionally biased region" description="Basic and acidic residues" evidence="5">
    <location>
        <begin position="1036"/>
        <end position="1065"/>
    </location>
</feature>
<evidence type="ECO:0000256" key="2">
    <source>
        <dbReference type="ARBA" id="ARBA00022833"/>
    </source>
</evidence>
<dbReference type="Pfam" id="PF15949">
    <property type="entry name" value="DUF4757"/>
    <property type="match status" value="1"/>
</dbReference>
<feature type="region of interest" description="Disordered" evidence="5">
    <location>
        <begin position="802"/>
        <end position="843"/>
    </location>
</feature>
<proteinExistence type="predicted"/>
<feature type="compositionally biased region" description="Low complexity" evidence="5">
    <location>
        <begin position="518"/>
        <end position="530"/>
    </location>
</feature>
<feature type="compositionally biased region" description="Basic and acidic residues" evidence="5">
    <location>
        <begin position="478"/>
        <end position="499"/>
    </location>
</feature>
<keyword evidence="3 4" id="KW-0440">LIM domain</keyword>